<proteinExistence type="predicted"/>
<keyword evidence="7" id="KW-0865">Zymogen</keyword>
<evidence type="ECO:0000256" key="3">
    <source>
        <dbReference type="ARBA" id="ARBA00012243"/>
    </source>
</evidence>
<comment type="pathway">
    <text evidence="12">Phospholipid metabolism; phosphatidylethanolamine biosynthesis.</text>
</comment>
<comment type="cofactor">
    <cofactor evidence="1">
        <name>pyruvate</name>
        <dbReference type="ChEBI" id="CHEBI:15361"/>
    </cofactor>
</comment>
<reference evidence="13 14" key="1">
    <citation type="submission" date="2018-07" db="EMBL/GenBank/DDBJ databases">
        <title>Exploring interactions and the metabolic potential of the ultra-small soil bacteria Hylemonella gracilis.</title>
        <authorList>
            <person name="Tyc O."/>
            <person name="Kulkarni P."/>
            <person name="Gawehns F."/>
            <person name="Hundscheid M."/>
            <person name="Zweers H."/>
            <person name="Garbeva P."/>
        </authorList>
    </citation>
    <scope>NUCLEOTIDE SEQUENCE [LARGE SCALE GENOMIC DNA]</scope>
    <source>
        <strain evidence="13 14">NS1</strain>
    </source>
</reference>
<evidence type="ECO:0000256" key="11">
    <source>
        <dbReference type="ARBA" id="ARBA00023317"/>
    </source>
</evidence>
<dbReference type="RefSeq" id="WP_131281177.1">
    <property type="nucleotide sequence ID" value="NZ_CP031395.1"/>
</dbReference>
<accession>A0A4P6UNZ0</accession>
<evidence type="ECO:0000256" key="8">
    <source>
        <dbReference type="ARBA" id="ARBA00023209"/>
    </source>
</evidence>
<protein>
    <recommendedName>
        <fullName evidence="3">phosphatidylserine decarboxylase</fullName>
        <ecNumber evidence="3">4.1.1.65</ecNumber>
    </recommendedName>
</protein>
<evidence type="ECO:0000256" key="1">
    <source>
        <dbReference type="ARBA" id="ARBA00001928"/>
    </source>
</evidence>
<evidence type="ECO:0000256" key="4">
    <source>
        <dbReference type="ARBA" id="ARBA00022516"/>
    </source>
</evidence>
<dbReference type="AlphaFoldDB" id="A0A4P6UNZ0"/>
<keyword evidence="5" id="KW-0210">Decarboxylase</keyword>
<dbReference type="Proteomes" id="UP000292939">
    <property type="component" value="Chromosome"/>
</dbReference>
<keyword evidence="10" id="KW-1208">Phospholipid metabolism</keyword>
<sequence>MNVIHRLLQQESLNFVLTNRLPRVALTRFMGRFAKIRNPLVRVPSIAAFKFFARPDLGEAKQQKFDSLRDCFVRELKPGARTFDASPHLVCSPSDGIIGGHGRIQGDELLQIKGMPYSLTELLGNDAAAAQLAQQHQGGSYVTLRLRAGMYHRFHAPTDCRVQRVTHIQGDAWNVNPIALKRVKSLYCRNDRAVIETTFHDAQGQARSLTLVPVGAILVASVRLHFLDLNLHHGYAGPQVLPCDAALQRGQEMGWFEHGSTIVVLAPPGLELVAGLTTGSEVRAGQGLLRLG</sequence>
<name>A0A4P6UNZ0_9BURK</name>
<evidence type="ECO:0000256" key="7">
    <source>
        <dbReference type="ARBA" id="ARBA00023145"/>
    </source>
</evidence>
<dbReference type="Pfam" id="PF02666">
    <property type="entry name" value="PS_Dcarbxylase"/>
    <property type="match status" value="1"/>
</dbReference>
<dbReference type="PANTHER" id="PTHR10067:SF6">
    <property type="entry name" value="PHOSPHATIDYLSERINE DECARBOXYLASE PROENZYME, MITOCHONDRIAL"/>
    <property type="match status" value="1"/>
</dbReference>
<keyword evidence="8" id="KW-0594">Phospholipid biosynthesis</keyword>
<dbReference type="OrthoDB" id="9802030at2"/>
<dbReference type="KEGG" id="hgr:DW355_14765"/>
<dbReference type="InterPro" id="IPR003817">
    <property type="entry name" value="PS_Dcarbxylase"/>
</dbReference>
<keyword evidence="4" id="KW-0444">Lipid biosynthesis</keyword>
<evidence type="ECO:0000256" key="2">
    <source>
        <dbReference type="ARBA" id="ARBA00005189"/>
    </source>
</evidence>
<evidence type="ECO:0000256" key="12">
    <source>
        <dbReference type="ARBA" id="ARBA00024326"/>
    </source>
</evidence>
<dbReference type="PANTHER" id="PTHR10067">
    <property type="entry name" value="PHOSPHATIDYLSERINE DECARBOXYLASE"/>
    <property type="match status" value="1"/>
</dbReference>
<evidence type="ECO:0000313" key="14">
    <source>
        <dbReference type="Proteomes" id="UP000292939"/>
    </source>
</evidence>
<comment type="pathway">
    <text evidence="2">Lipid metabolism.</text>
</comment>
<dbReference type="GO" id="GO:0004609">
    <property type="term" value="F:phosphatidylserine decarboxylase activity"/>
    <property type="evidence" value="ECO:0007669"/>
    <property type="project" value="UniProtKB-EC"/>
</dbReference>
<evidence type="ECO:0000313" key="13">
    <source>
        <dbReference type="EMBL" id="QBK05817.1"/>
    </source>
</evidence>
<keyword evidence="11" id="KW-0670">Pyruvate</keyword>
<dbReference type="GO" id="GO:0006646">
    <property type="term" value="P:phosphatidylethanolamine biosynthetic process"/>
    <property type="evidence" value="ECO:0007669"/>
    <property type="project" value="UniProtKB-UniPathway"/>
</dbReference>
<dbReference type="UniPathway" id="UPA00558"/>
<evidence type="ECO:0000256" key="9">
    <source>
        <dbReference type="ARBA" id="ARBA00023239"/>
    </source>
</evidence>
<gene>
    <name evidence="13" type="primary">psd</name>
    <name evidence="13" type="ORF">DW355_14765</name>
</gene>
<evidence type="ECO:0000256" key="10">
    <source>
        <dbReference type="ARBA" id="ARBA00023264"/>
    </source>
</evidence>
<dbReference type="InterPro" id="IPR033177">
    <property type="entry name" value="PSD-B"/>
</dbReference>
<organism evidence="13 14">
    <name type="scientific">Hylemonella gracilis</name>
    <dbReference type="NCBI Taxonomy" id="80880"/>
    <lineage>
        <taxon>Bacteria</taxon>
        <taxon>Pseudomonadati</taxon>
        <taxon>Pseudomonadota</taxon>
        <taxon>Betaproteobacteria</taxon>
        <taxon>Burkholderiales</taxon>
        <taxon>Comamonadaceae</taxon>
        <taxon>Hylemonella</taxon>
    </lineage>
</organism>
<evidence type="ECO:0000256" key="5">
    <source>
        <dbReference type="ARBA" id="ARBA00022793"/>
    </source>
</evidence>
<keyword evidence="6" id="KW-0443">Lipid metabolism</keyword>
<keyword evidence="9 13" id="KW-0456">Lyase</keyword>
<dbReference type="NCBIfam" id="TIGR00163">
    <property type="entry name" value="PS_decarb"/>
    <property type="match status" value="1"/>
</dbReference>
<dbReference type="EC" id="4.1.1.65" evidence="3"/>
<dbReference type="EMBL" id="CP031395">
    <property type="protein sequence ID" value="QBK05817.1"/>
    <property type="molecule type" value="Genomic_DNA"/>
</dbReference>
<evidence type="ECO:0000256" key="6">
    <source>
        <dbReference type="ARBA" id="ARBA00023098"/>
    </source>
</evidence>